<evidence type="ECO:0000313" key="3">
    <source>
        <dbReference type="Proteomes" id="UP001591681"/>
    </source>
</evidence>
<dbReference type="SUPFAM" id="SSF53098">
    <property type="entry name" value="Ribonuclease H-like"/>
    <property type="match status" value="1"/>
</dbReference>
<evidence type="ECO:0000259" key="1">
    <source>
        <dbReference type="Pfam" id="PF14291"/>
    </source>
</evidence>
<dbReference type="InterPro" id="IPR025398">
    <property type="entry name" value="DUF4371"/>
</dbReference>
<sequence>MPDDSFRADSAFISNGFGNWRKATVKFNEHEKSKLHRDCAQRIAALDNVPINALLSDATSKQQATAGHVLELLFRTVRFLGSKGIPFRGDTNRDGILFDMMLEYDKPKAQEWIKRRDNWMSNTIQNEIIQQFAHAVQREIVSLSSESTFYGLMADGTTDVSITEQFSCCLQFMDKSLHSHCVFLGFYNAHDTTGETLFSCIVDVFLRLNIPIERLVAYCFDGASNLSGCFSGVQAQVKEFCPQSMYVHCGNHALDLVLQEVAAEVSLVADTLNFVRNISAVIGVSKAQGSVRVPFCW</sequence>
<evidence type="ECO:0000313" key="2">
    <source>
        <dbReference type="EMBL" id="KAL2099389.1"/>
    </source>
</evidence>
<comment type="caution">
    <text evidence="2">The sequence shown here is derived from an EMBL/GenBank/DDBJ whole genome shotgun (WGS) entry which is preliminary data.</text>
</comment>
<dbReference type="PANTHER" id="PTHR45749">
    <property type="match status" value="1"/>
</dbReference>
<dbReference type="PANTHER" id="PTHR45749:SF21">
    <property type="entry name" value="DUF4371 DOMAIN-CONTAINING PROTEIN"/>
    <property type="match status" value="1"/>
</dbReference>
<dbReference type="InterPro" id="IPR012337">
    <property type="entry name" value="RNaseH-like_sf"/>
</dbReference>
<accession>A0ABD1KJM3</accession>
<reference evidence="2 3" key="1">
    <citation type="submission" date="2024-09" db="EMBL/GenBank/DDBJ databases">
        <title>A chromosome-level genome assembly of Gray's grenadier anchovy, Coilia grayii.</title>
        <authorList>
            <person name="Fu Z."/>
        </authorList>
    </citation>
    <scope>NUCLEOTIDE SEQUENCE [LARGE SCALE GENOMIC DNA]</scope>
    <source>
        <strain evidence="2">G4</strain>
        <tissue evidence="2">Muscle</tissue>
    </source>
</reference>
<dbReference type="Proteomes" id="UP001591681">
    <property type="component" value="Unassembled WGS sequence"/>
</dbReference>
<proteinExistence type="predicted"/>
<keyword evidence="3" id="KW-1185">Reference proteome</keyword>
<dbReference type="Pfam" id="PF14291">
    <property type="entry name" value="DUF4371"/>
    <property type="match status" value="1"/>
</dbReference>
<dbReference type="AlphaFoldDB" id="A0ABD1KJM3"/>
<organism evidence="2 3">
    <name type="scientific">Coilia grayii</name>
    <name type="common">Gray's grenadier anchovy</name>
    <dbReference type="NCBI Taxonomy" id="363190"/>
    <lineage>
        <taxon>Eukaryota</taxon>
        <taxon>Metazoa</taxon>
        <taxon>Chordata</taxon>
        <taxon>Craniata</taxon>
        <taxon>Vertebrata</taxon>
        <taxon>Euteleostomi</taxon>
        <taxon>Actinopterygii</taxon>
        <taxon>Neopterygii</taxon>
        <taxon>Teleostei</taxon>
        <taxon>Clupei</taxon>
        <taxon>Clupeiformes</taxon>
        <taxon>Clupeoidei</taxon>
        <taxon>Engraulidae</taxon>
        <taxon>Coilinae</taxon>
        <taxon>Coilia</taxon>
    </lineage>
</organism>
<feature type="domain" description="DUF4371" evidence="1">
    <location>
        <begin position="74"/>
        <end position="232"/>
    </location>
</feature>
<gene>
    <name evidence="2" type="ORF">ACEWY4_005869</name>
</gene>
<dbReference type="EMBL" id="JBHFQA010000005">
    <property type="protein sequence ID" value="KAL2099389.1"/>
    <property type="molecule type" value="Genomic_DNA"/>
</dbReference>
<protein>
    <recommendedName>
        <fullName evidence="1">DUF4371 domain-containing protein</fullName>
    </recommendedName>
</protein>
<name>A0ABD1KJM3_9TELE</name>